<evidence type="ECO:0000313" key="3">
    <source>
        <dbReference type="Proteomes" id="UP000070093"/>
    </source>
</evidence>
<comment type="caution">
    <text evidence="2">The sequence shown here is derived from an EMBL/GenBank/DDBJ whole genome shotgun (WGS) entry which is preliminary data.</text>
</comment>
<dbReference type="PATRIC" id="fig|28125.4.peg.779"/>
<accession>A0A137SZD9</accession>
<dbReference type="eggNOG" id="ENOG5032SXY">
    <property type="taxonomic scope" value="Bacteria"/>
</dbReference>
<gene>
    <name evidence="2" type="ORF">HMPREF3202_00797</name>
</gene>
<dbReference type="Pfam" id="PF14897">
    <property type="entry name" value="EpsG"/>
    <property type="match status" value="1"/>
</dbReference>
<dbReference type="STRING" id="28125.HMPREF3202_00797"/>
<keyword evidence="1" id="KW-0472">Membrane</keyword>
<proteinExistence type="predicted"/>
<dbReference type="AlphaFoldDB" id="A0A137SZD9"/>
<dbReference type="Proteomes" id="UP000070093">
    <property type="component" value="Unassembled WGS sequence"/>
</dbReference>
<name>A0A137SZD9_9BACT</name>
<evidence type="ECO:0008006" key="4">
    <source>
        <dbReference type="Google" id="ProtNLM"/>
    </source>
</evidence>
<feature type="transmembrane region" description="Helical" evidence="1">
    <location>
        <begin position="299"/>
        <end position="315"/>
    </location>
</feature>
<feature type="transmembrane region" description="Helical" evidence="1">
    <location>
        <begin position="274"/>
        <end position="293"/>
    </location>
</feature>
<feature type="transmembrane region" description="Helical" evidence="1">
    <location>
        <begin position="28"/>
        <end position="48"/>
    </location>
</feature>
<keyword evidence="1" id="KW-1133">Transmembrane helix</keyword>
<reference evidence="2 3" key="1">
    <citation type="submission" date="2016-02" db="EMBL/GenBank/DDBJ databases">
        <authorList>
            <person name="Wen L."/>
            <person name="He K."/>
            <person name="Yang H."/>
        </authorList>
    </citation>
    <scope>NUCLEOTIDE SEQUENCE [LARGE SCALE GENOMIC DNA]</scope>
    <source>
        <strain evidence="2 3">GED7880</strain>
    </source>
</reference>
<feature type="transmembrane region" description="Helical" evidence="1">
    <location>
        <begin position="204"/>
        <end position="224"/>
    </location>
</feature>
<feature type="transmembrane region" description="Helical" evidence="1">
    <location>
        <begin position="327"/>
        <end position="346"/>
    </location>
</feature>
<evidence type="ECO:0000313" key="2">
    <source>
        <dbReference type="EMBL" id="KXO17739.1"/>
    </source>
</evidence>
<organism evidence="2 3">
    <name type="scientific">Prevotella bivia</name>
    <dbReference type="NCBI Taxonomy" id="28125"/>
    <lineage>
        <taxon>Bacteria</taxon>
        <taxon>Pseudomonadati</taxon>
        <taxon>Bacteroidota</taxon>
        <taxon>Bacteroidia</taxon>
        <taxon>Bacteroidales</taxon>
        <taxon>Prevotellaceae</taxon>
        <taxon>Prevotella</taxon>
    </lineage>
</organism>
<feature type="transmembrane region" description="Helical" evidence="1">
    <location>
        <begin position="244"/>
        <end position="262"/>
    </location>
</feature>
<keyword evidence="1" id="KW-0812">Transmembrane</keyword>
<sequence length="382" mass="44906">MLIYILVFIVAFIYYILSRKNSFLRKSSVVLSFFFLYVALFVGLGDMIGGYDRYIYGEVFDTIADEFQHTSSPNINKIIYLVAGKEYGYFFWQILISYITQNRYIFILITTIAIYVLFFLAFKEYLDDYPLACIVFLGLLYYFSMTYLRQVIGVGFTFLSVKYIVKRKFLPFFCFWLLAYSFHGSALIFFPMYFIPQKKYSKDFVITVLLLCLVVGLTPLPNALLSSGVTASGKAQNYMDQDQGFRIEYVIEVVVFISIFFMNYGKINKEKQTLVFLNMSYVFCALLLLFMRFGQGGRFGWYFMPGIIYMITYLCNRKDVAKWLKPAMILLFFGLFFRITLAWRALNVPYKTFLTNGQPAGDGRTYENNEYDERYTIDKFFR</sequence>
<dbReference type="RefSeq" id="WP_061314805.1">
    <property type="nucleotide sequence ID" value="NZ_KQ965645.1"/>
</dbReference>
<dbReference type="eggNOG" id="ENOG5033A5I">
    <property type="taxonomic scope" value="Bacteria"/>
</dbReference>
<feature type="transmembrane region" description="Helical" evidence="1">
    <location>
        <begin position="169"/>
        <end position="192"/>
    </location>
</feature>
<dbReference type="InterPro" id="IPR049458">
    <property type="entry name" value="EpsG-like"/>
</dbReference>
<feature type="transmembrane region" description="Helical" evidence="1">
    <location>
        <begin position="129"/>
        <end position="149"/>
    </location>
</feature>
<feature type="transmembrane region" description="Helical" evidence="1">
    <location>
        <begin position="104"/>
        <end position="122"/>
    </location>
</feature>
<dbReference type="EMBL" id="LTAG01000029">
    <property type="protein sequence ID" value="KXO17739.1"/>
    <property type="molecule type" value="Genomic_DNA"/>
</dbReference>
<protein>
    <recommendedName>
        <fullName evidence="4">EpsG family protein</fullName>
    </recommendedName>
</protein>
<evidence type="ECO:0000256" key="1">
    <source>
        <dbReference type="SAM" id="Phobius"/>
    </source>
</evidence>